<accession>A0A1B6K6P3</accession>
<reference evidence="2" key="1">
    <citation type="submission" date="2015-11" db="EMBL/GenBank/DDBJ databases">
        <title>De novo transcriptome assembly of four potential Pierce s Disease insect vectors from Arizona vineyards.</title>
        <authorList>
            <person name="Tassone E.E."/>
        </authorList>
    </citation>
    <scope>NUCLEOTIDE SEQUENCE</scope>
</reference>
<evidence type="ECO:0008006" key="3">
    <source>
        <dbReference type="Google" id="ProtNLM"/>
    </source>
</evidence>
<sequence>KIALVVELLLLGVFVMNLADQEGENESAAAVCEQVRQADNRCCKLLENPVVENRDKVLSDIKTYIDSLDPLIQCIENDRSAVLEACKDLIDDKPRGSKYMIIPFDFFKLMEGFNWTETNMATLLELRRTTMDKWTVIDKLLD</sequence>
<gene>
    <name evidence="2" type="ORF">g.10152</name>
</gene>
<feature type="chain" id="PRO_5008586461" description="Saposin B-type domain-containing protein" evidence="1">
    <location>
        <begin position="20"/>
        <end position="142"/>
    </location>
</feature>
<dbReference type="AlphaFoldDB" id="A0A1B6K6P3"/>
<keyword evidence="1" id="KW-0732">Signal</keyword>
<evidence type="ECO:0000256" key="1">
    <source>
        <dbReference type="SAM" id="SignalP"/>
    </source>
</evidence>
<proteinExistence type="predicted"/>
<evidence type="ECO:0000313" key="2">
    <source>
        <dbReference type="EMBL" id="JAT07129.1"/>
    </source>
</evidence>
<organism evidence="2">
    <name type="scientific">Homalodisca liturata</name>
    <dbReference type="NCBI Taxonomy" id="320908"/>
    <lineage>
        <taxon>Eukaryota</taxon>
        <taxon>Metazoa</taxon>
        <taxon>Ecdysozoa</taxon>
        <taxon>Arthropoda</taxon>
        <taxon>Hexapoda</taxon>
        <taxon>Insecta</taxon>
        <taxon>Pterygota</taxon>
        <taxon>Neoptera</taxon>
        <taxon>Paraneoptera</taxon>
        <taxon>Hemiptera</taxon>
        <taxon>Auchenorrhyncha</taxon>
        <taxon>Membracoidea</taxon>
        <taxon>Cicadellidae</taxon>
        <taxon>Cicadellinae</taxon>
        <taxon>Proconiini</taxon>
        <taxon>Homalodisca</taxon>
    </lineage>
</organism>
<protein>
    <recommendedName>
        <fullName evidence="3">Saposin B-type domain-containing protein</fullName>
    </recommendedName>
</protein>
<dbReference type="EMBL" id="GECU01000578">
    <property type="protein sequence ID" value="JAT07129.1"/>
    <property type="molecule type" value="Transcribed_RNA"/>
</dbReference>
<feature type="signal peptide" evidence="1">
    <location>
        <begin position="1"/>
        <end position="19"/>
    </location>
</feature>
<name>A0A1B6K6P3_9HEMI</name>
<feature type="non-terminal residue" evidence="2">
    <location>
        <position position="1"/>
    </location>
</feature>